<accession>A0ABX3GEA5</accession>
<reference evidence="1 2" key="1">
    <citation type="submission" date="2016-11" db="EMBL/GenBank/DDBJ databases">
        <title>Paenibacillus species isolates.</title>
        <authorList>
            <person name="Beno S.M."/>
        </authorList>
    </citation>
    <scope>NUCLEOTIDE SEQUENCE [LARGE SCALE GENOMIC DNA]</scope>
    <source>
        <strain evidence="1 2">FSL H7-0433</strain>
    </source>
</reference>
<evidence type="ECO:0000313" key="2">
    <source>
        <dbReference type="Proteomes" id="UP000187158"/>
    </source>
</evidence>
<dbReference type="EMBL" id="MPVP01000395">
    <property type="protein sequence ID" value="OMD07826.1"/>
    <property type="molecule type" value="Genomic_DNA"/>
</dbReference>
<gene>
    <name evidence="1" type="ORF">BSO21_30080</name>
</gene>
<comment type="caution">
    <text evidence="1">The sequence shown here is derived from an EMBL/GenBank/DDBJ whole genome shotgun (WGS) entry which is preliminary data.</text>
</comment>
<protein>
    <submittedName>
        <fullName evidence="1">Galactose oxidase</fullName>
    </submittedName>
</protein>
<organism evidence="1 2">
    <name type="scientific">Paenibacillus odorifer</name>
    <dbReference type="NCBI Taxonomy" id="189426"/>
    <lineage>
        <taxon>Bacteria</taxon>
        <taxon>Bacillati</taxon>
        <taxon>Bacillota</taxon>
        <taxon>Bacilli</taxon>
        <taxon>Bacillales</taxon>
        <taxon>Paenibacillaceae</taxon>
        <taxon>Paenibacillus</taxon>
    </lineage>
</organism>
<evidence type="ECO:0000313" key="1">
    <source>
        <dbReference type="EMBL" id="OMD07826.1"/>
    </source>
</evidence>
<sequence>MLTITLVNGTEKEYDLPIAEVDAFLNWYDARDAGRGTGSYGINKHSNNKGPFSKRKEYVIFDKILTFEVSEYTIQ</sequence>
<dbReference type="Proteomes" id="UP000187158">
    <property type="component" value="Unassembled WGS sequence"/>
</dbReference>
<proteinExistence type="predicted"/>
<keyword evidence="2" id="KW-1185">Reference proteome</keyword>
<name>A0ABX3GEA5_9BACL</name>